<dbReference type="Pfam" id="PF00107">
    <property type="entry name" value="ADH_zinc_N"/>
    <property type="match status" value="1"/>
</dbReference>
<dbReference type="Pfam" id="PF08240">
    <property type="entry name" value="ADH_N"/>
    <property type="match status" value="1"/>
</dbReference>
<dbReference type="InterPro" id="IPR036291">
    <property type="entry name" value="NAD(P)-bd_dom_sf"/>
</dbReference>
<dbReference type="CDD" id="cd08271">
    <property type="entry name" value="MDR5"/>
    <property type="match status" value="1"/>
</dbReference>
<name>A0ABV8CP88_9GAMM</name>
<gene>
    <name evidence="2" type="ORF">ACFOSS_10600</name>
</gene>
<dbReference type="SUPFAM" id="SSF51735">
    <property type="entry name" value="NAD(P)-binding Rossmann-fold domains"/>
    <property type="match status" value="1"/>
</dbReference>
<dbReference type="Proteomes" id="UP001595692">
    <property type="component" value="Unassembled WGS sequence"/>
</dbReference>
<dbReference type="Gene3D" id="3.40.50.720">
    <property type="entry name" value="NAD(P)-binding Rossmann-like Domain"/>
    <property type="match status" value="1"/>
</dbReference>
<dbReference type="InterPro" id="IPR020843">
    <property type="entry name" value="ER"/>
</dbReference>
<dbReference type="InterPro" id="IPR011032">
    <property type="entry name" value="GroES-like_sf"/>
</dbReference>
<comment type="caution">
    <text evidence="2">The sequence shown here is derived from an EMBL/GenBank/DDBJ whole genome shotgun (WGS) entry which is preliminary data.</text>
</comment>
<reference evidence="3" key="1">
    <citation type="journal article" date="2019" name="Int. J. Syst. Evol. Microbiol.">
        <title>The Global Catalogue of Microorganisms (GCM) 10K type strain sequencing project: providing services to taxonomists for standard genome sequencing and annotation.</title>
        <authorList>
            <consortium name="The Broad Institute Genomics Platform"/>
            <consortium name="The Broad Institute Genome Sequencing Center for Infectious Disease"/>
            <person name="Wu L."/>
            <person name="Ma J."/>
        </authorList>
    </citation>
    <scope>NUCLEOTIDE SEQUENCE [LARGE SCALE GENOMIC DNA]</scope>
    <source>
        <strain evidence="3">CCUG 54939</strain>
    </source>
</reference>
<dbReference type="RefSeq" id="WP_377152327.1">
    <property type="nucleotide sequence ID" value="NZ_JBHSAF010000014.1"/>
</dbReference>
<dbReference type="EMBL" id="JBHSAF010000014">
    <property type="protein sequence ID" value="MFC3913913.1"/>
    <property type="molecule type" value="Genomic_DNA"/>
</dbReference>
<dbReference type="InterPro" id="IPR013149">
    <property type="entry name" value="ADH-like_C"/>
</dbReference>
<dbReference type="PANTHER" id="PTHR43482">
    <property type="entry name" value="PROTEIN AST1-RELATED"/>
    <property type="match status" value="1"/>
</dbReference>
<feature type="domain" description="Enoyl reductase (ER)" evidence="1">
    <location>
        <begin position="15"/>
        <end position="327"/>
    </location>
</feature>
<keyword evidence="3" id="KW-1185">Reference proteome</keyword>
<dbReference type="InterPro" id="IPR052585">
    <property type="entry name" value="Lipid_raft_assoc_Zn_ADH"/>
</dbReference>
<dbReference type="PANTHER" id="PTHR43482:SF1">
    <property type="entry name" value="PROTEIN AST1-RELATED"/>
    <property type="match status" value="1"/>
</dbReference>
<organism evidence="2 3">
    <name type="scientific">Pseudaeromonas sharmana</name>
    <dbReference type="NCBI Taxonomy" id="328412"/>
    <lineage>
        <taxon>Bacteria</taxon>
        <taxon>Pseudomonadati</taxon>
        <taxon>Pseudomonadota</taxon>
        <taxon>Gammaproteobacteria</taxon>
        <taxon>Aeromonadales</taxon>
        <taxon>Aeromonadaceae</taxon>
        <taxon>Pseudaeromonas</taxon>
    </lineage>
</organism>
<evidence type="ECO:0000259" key="1">
    <source>
        <dbReference type="SMART" id="SM00829"/>
    </source>
</evidence>
<dbReference type="SMART" id="SM00829">
    <property type="entry name" value="PKS_ER"/>
    <property type="match status" value="1"/>
</dbReference>
<proteinExistence type="predicted"/>
<evidence type="ECO:0000313" key="2">
    <source>
        <dbReference type="EMBL" id="MFC3913913.1"/>
    </source>
</evidence>
<dbReference type="Gene3D" id="3.90.180.10">
    <property type="entry name" value="Medium-chain alcohol dehydrogenases, catalytic domain"/>
    <property type="match status" value="1"/>
</dbReference>
<accession>A0ABV8CP88</accession>
<dbReference type="SUPFAM" id="SSF50129">
    <property type="entry name" value="GroES-like"/>
    <property type="match status" value="1"/>
</dbReference>
<dbReference type="InterPro" id="IPR013154">
    <property type="entry name" value="ADH-like_N"/>
</dbReference>
<protein>
    <submittedName>
        <fullName evidence="2">Zinc-binding dehydrogenase</fullName>
    </submittedName>
</protein>
<evidence type="ECO:0000313" key="3">
    <source>
        <dbReference type="Proteomes" id="UP001595692"/>
    </source>
</evidence>
<sequence>MTWSTTQAWCWSGPGGTETLTLQPYRLPPLGARDVVVANRVIALNPVDWKLMAHGHSAWQPGHVPGVDGMGLVVAVGRDVHHLAVGTRVAYHTDLRRAGSFARHTQVPARALLSVPEGLSDEAAAAMPCPALTAWQALAKLPESAGQALLITGAGSNVGHWIVQLARTRGWRLFASAGARHHDWLTRHGVQAVADYADTAWLARLLAANGGQPFDAIIDLVSSSQAQQLLPALGYYGHLVAVLGRVEHNPLPAFNHCHSLHEIALGAAHVHASDRQWSQLVAAGNRMLQQLVSGELAVPALRKSPFAALPDAVRQLQQASHGEKFLIHID</sequence>